<comment type="similarity">
    <text evidence="2">Belongs to the copper type II ascorbate-dependent monooxygenase family.</text>
</comment>
<dbReference type="GO" id="GO:0006589">
    <property type="term" value="P:octopamine biosynthetic process"/>
    <property type="evidence" value="ECO:0007669"/>
    <property type="project" value="TreeGrafter"/>
</dbReference>
<dbReference type="GO" id="GO:0006511">
    <property type="term" value="P:ubiquitin-dependent protein catabolic process"/>
    <property type="evidence" value="ECO:0007669"/>
    <property type="project" value="InterPro"/>
</dbReference>
<evidence type="ECO:0000313" key="11">
    <source>
        <dbReference type="Proteomes" id="UP000198287"/>
    </source>
</evidence>
<evidence type="ECO:0000256" key="1">
    <source>
        <dbReference type="ARBA" id="ARBA00006019"/>
    </source>
</evidence>
<dbReference type="PROSITE" id="PS50069">
    <property type="entry name" value="CULLIN_2"/>
    <property type="match status" value="1"/>
</dbReference>
<dbReference type="InterPro" id="IPR000323">
    <property type="entry name" value="Cu2_ascorb_mOase_N"/>
</dbReference>
<comment type="similarity">
    <text evidence="1 5 6">Belongs to the cullin family.</text>
</comment>
<dbReference type="GO" id="GO:0005615">
    <property type="term" value="C:extracellular space"/>
    <property type="evidence" value="ECO:0007669"/>
    <property type="project" value="TreeGrafter"/>
</dbReference>
<reference evidence="10 11" key="1">
    <citation type="submission" date="2015-12" db="EMBL/GenBank/DDBJ databases">
        <title>The genome of Folsomia candida.</title>
        <authorList>
            <person name="Faddeeva A."/>
            <person name="Derks M.F."/>
            <person name="Anvar Y."/>
            <person name="Smit S."/>
            <person name="Van Straalen N."/>
            <person name="Roelofs D."/>
        </authorList>
    </citation>
    <scope>NUCLEOTIDE SEQUENCE [LARGE SCALE GENOMIC DNA]</scope>
    <source>
        <strain evidence="10 11">VU population</strain>
        <tissue evidence="10">Whole body</tissue>
    </source>
</reference>
<dbReference type="InterPro" id="IPR000945">
    <property type="entry name" value="DBH-like"/>
</dbReference>
<evidence type="ECO:0000256" key="2">
    <source>
        <dbReference type="ARBA" id="ARBA00010676"/>
    </source>
</evidence>
<dbReference type="Gene3D" id="2.60.120.230">
    <property type="match status" value="1"/>
</dbReference>
<feature type="domain" description="Cullin family profile" evidence="8">
    <location>
        <begin position="975"/>
        <end position="1192"/>
    </location>
</feature>
<evidence type="ECO:0000259" key="8">
    <source>
        <dbReference type="PROSITE" id="PS50069"/>
    </source>
</evidence>
<keyword evidence="10" id="KW-0503">Monooxygenase</keyword>
<dbReference type="InterPro" id="IPR005018">
    <property type="entry name" value="DOMON_domain"/>
</dbReference>
<name>A0A226EY82_FOLCA</name>
<dbReference type="Gene3D" id="3.30.230.130">
    <property type="entry name" value="Cullin, Chain C, Domain 2"/>
    <property type="match status" value="1"/>
</dbReference>
<accession>A0A226EY82</accession>
<evidence type="ECO:0000313" key="10">
    <source>
        <dbReference type="EMBL" id="OXA62044.1"/>
    </source>
</evidence>
<dbReference type="GO" id="GO:0031625">
    <property type="term" value="F:ubiquitin protein ligase binding"/>
    <property type="evidence" value="ECO:0007669"/>
    <property type="project" value="InterPro"/>
</dbReference>
<organism evidence="10 11">
    <name type="scientific">Folsomia candida</name>
    <name type="common">Springtail</name>
    <dbReference type="NCBI Taxonomy" id="158441"/>
    <lineage>
        <taxon>Eukaryota</taxon>
        <taxon>Metazoa</taxon>
        <taxon>Ecdysozoa</taxon>
        <taxon>Arthropoda</taxon>
        <taxon>Hexapoda</taxon>
        <taxon>Collembola</taxon>
        <taxon>Entomobryomorpha</taxon>
        <taxon>Isotomoidea</taxon>
        <taxon>Isotomidae</taxon>
        <taxon>Proisotominae</taxon>
        <taxon>Folsomia</taxon>
    </lineage>
</organism>
<keyword evidence="4" id="KW-0325">Glycoprotein</keyword>
<dbReference type="SUPFAM" id="SSF75632">
    <property type="entry name" value="Cullin homology domain"/>
    <property type="match status" value="1"/>
</dbReference>
<dbReference type="Gene3D" id="1.20.1310.10">
    <property type="entry name" value="Cullin Repeats"/>
    <property type="match status" value="2"/>
</dbReference>
<proteinExistence type="inferred from homology"/>
<gene>
    <name evidence="10" type="ORF">Fcan01_01198</name>
</gene>
<dbReference type="GO" id="GO:0030667">
    <property type="term" value="C:secretory granule membrane"/>
    <property type="evidence" value="ECO:0007669"/>
    <property type="project" value="TreeGrafter"/>
</dbReference>
<feature type="chain" id="PRO_5013234447" evidence="7">
    <location>
        <begin position="23"/>
        <end position="1234"/>
    </location>
</feature>
<dbReference type="InterPro" id="IPR059120">
    <property type="entry name" value="Cullin-like_AB"/>
</dbReference>
<dbReference type="PROSITE" id="PS50836">
    <property type="entry name" value="DOMON"/>
    <property type="match status" value="1"/>
</dbReference>
<dbReference type="InterPro" id="IPR016158">
    <property type="entry name" value="Cullin_homology"/>
</dbReference>
<dbReference type="InterPro" id="IPR045266">
    <property type="entry name" value="DOH_DOMON"/>
</dbReference>
<dbReference type="InterPro" id="IPR036317">
    <property type="entry name" value="Cullin_homology_sf"/>
</dbReference>
<dbReference type="CDD" id="cd09631">
    <property type="entry name" value="DOMON_DOH"/>
    <property type="match status" value="1"/>
</dbReference>
<dbReference type="GO" id="GO:0042421">
    <property type="term" value="P:norepinephrine biosynthetic process"/>
    <property type="evidence" value="ECO:0007669"/>
    <property type="project" value="TreeGrafter"/>
</dbReference>
<dbReference type="SUPFAM" id="SSF49344">
    <property type="entry name" value="CBD9-like"/>
    <property type="match status" value="1"/>
</dbReference>
<dbReference type="SMART" id="SM00664">
    <property type="entry name" value="DoH"/>
    <property type="match status" value="1"/>
</dbReference>
<dbReference type="InterPro" id="IPR014784">
    <property type="entry name" value="Cu2_ascorb_mOase-like_C"/>
</dbReference>
<dbReference type="InterPro" id="IPR008977">
    <property type="entry name" value="PHM/PNGase_F_dom_sf"/>
</dbReference>
<dbReference type="SUPFAM" id="SSF74788">
    <property type="entry name" value="Cullin repeat-like"/>
    <property type="match status" value="1"/>
</dbReference>
<evidence type="ECO:0000256" key="5">
    <source>
        <dbReference type="PROSITE-ProRule" id="PRU00330"/>
    </source>
</evidence>
<dbReference type="PRINTS" id="PR00767">
    <property type="entry name" value="DBMONOXGNASE"/>
</dbReference>
<evidence type="ECO:0000256" key="6">
    <source>
        <dbReference type="RuleBase" id="RU003829"/>
    </source>
</evidence>
<evidence type="ECO:0000256" key="4">
    <source>
        <dbReference type="ARBA" id="ARBA00023180"/>
    </source>
</evidence>
<evidence type="ECO:0000256" key="3">
    <source>
        <dbReference type="ARBA" id="ARBA00023157"/>
    </source>
</evidence>
<protein>
    <submittedName>
        <fullName evidence="10">DBH-like monooxygenase protein 1</fullName>
    </submittedName>
</protein>
<comment type="caution">
    <text evidence="10">The sequence shown here is derived from an EMBL/GenBank/DDBJ whole genome shotgun (WGS) entry which is preliminary data.</text>
</comment>
<sequence>MLLLNLYLVASLLFFSGNFVCGKRKELISSNPDFTVDWEITDETSRNATVTFNLTVKTTGFVGFGISKNGGMGGADIVIGGVLPNGTVYFSDRHAPSNGFPPEDISHDWILHSATENMTHTHLHISRLLDTCDQDDVAITKDTFRFIWSVGSDDNIAYHGVNNRGSFAVNILGLPYPDIDLSTFSTFDAVTNLTMPSKDTTYWCTVHKAPVFSGKQHAVAFGPVLFGPVSEKHSHHISLYSCTPPNGEDPEEFFNKYIVQGGIDCLNPNPGEISAYRYCTKLIYTWTIGGRIMHMPDGVGFPIGEETHMYYLMESHFDNPEQLVDVSFQSGVRIYYTPELRSIEAGVMRTGQMYDYNLVVPPSSKDYVVVGHCSSNCTAQWIPTEGVNIFNIMLHSHSYGTKMKLRQFRDGAEEPWVLNDDNYDNDYQDNRNIPLVKFLPGDQMAIECHYDNSMLSPPTGVLGGFGTRREMCEAVYYYYPKVGLENCRSSILKENIRNFFGISVRELNDALTNPIITAPEHLAGLSFLDYVDSIVWNDVTRGELERLMRFSLHTEQCDNCYAYYTHLHSLSFRVKKETDMSQNKVPKGYEFLTSLMRNGTFYDYDGLVAYVTGAIKNLLRTSNLTSDFDQLHRLACIIVVRRYGEQLYNGINKVITDHLQASVRQTIRRRIDKDDFLETILLAWTAHKVAVNTIVEMCMNMDNIYVKPNKLVGLRTMGFALFKREIILCRKKIRPHISKCLSESIFPPEDGKRTCGPSLHVVKGLLNLIDELEEVDPSSDEKVYENVFEKHLLLRCAELYQVAVKSFTDDKASSMSYAEWAETRISQDLNHVTQYLRREGREGTLAKLENVMVEKLVERRIMDIFEPANLEKFHFLKNNRVEELGWMLALVGRYSGGESYMKDWISAYLSKGDDPSKYAHGAYIYGPSGVQNLLSMKDRLDKFALDLFSRGQLMGDNVIPDDVQVVIIQNKLYPELLPKYMRDRVERSEGLELSQEEWASFLFRTKNLFELVQKVLDDQFLEHLKKGATHHQASKYRKHEIAVKIQRMFKDVVDRDRLMDDFRHYCAEQANFPKMDLTFCVLTAEVWPIPCPVDTSVFPTYLMDEFQKFERFYIGKHGGRKLTLIPFLGTAELEIKLFPGGLEQGVSSSMISTRKTIQVGTMAMCVLLLFNENDELTWQEIRDLIKISETTLFNLFSGENNILVKSPSMEKISITDTFRINEWYGSKHDRLKTD</sequence>
<dbReference type="EMBL" id="LNIX01000001">
    <property type="protein sequence ID" value="OXA62044.1"/>
    <property type="molecule type" value="Genomic_DNA"/>
</dbReference>
<dbReference type="OrthoDB" id="27073at2759"/>
<evidence type="ECO:0000256" key="7">
    <source>
        <dbReference type="SAM" id="SignalP"/>
    </source>
</evidence>
<dbReference type="Pfam" id="PF00888">
    <property type="entry name" value="Cullin"/>
    <property type="match status" value="1"/>
</dbReference>
<dbReference type="GO" id="GO:0004500">
    <property type="term" value="F:dopamine beta-monooxygenase activity"/>
    <property type="evidence" value="ECO:0007669"/>
    <property type="project" value="InterPro"/>
</dbReference>
<dbReference type="SMART" id="SM00182">
    <property type="entry name" value="CULLIN"/>
    <property type="match status" value="1"/>
</dbReference>
<dbReference type="Gene3D" id="2.60.120.310">
    <property type="entry name" value="Copper type II, ascorbate-dependent monooxygenase, N-terminal domain"/>
    <property type="match status" value="1"/>
</dbReference>
<dbReference type="InterPro" id="IPR001373">
    <property type="entry name" value="Cullin_N"/>
</dbReference>
<dbReference type="InterPro" id="IPR028460">
    <property type="entry name" value="Tbh/DBH"/>
</dbReference>
<dbReference type="PANTHER" id="PTHR10157:SF23">
    <property type="entry name" value="MOXD1 HOMOLOG 1"/>
    <property type="match status" value="1"/>
</dbReference>
<keyword evidence="3" id="KW-1015">Disulfide bond</keyword>
<keyword evidence="11" id="KW-1185">Reference proteome</keyword>
<dbReference type="Pfam" id="PF03351">
    <property type="entry name" value="DOMON"/>
    <property type="match status" value="1"/>
</dbReference>
<dbReference type="FunFam" id="2.60.120.230:FF:000001">
    <property type="entry name" value="Monooxygenase, DBH-like 1"/>
    <property type="match status" value="1"/>
</dbReference>
<dbReference type="GO" id="GO:0042420">
    <property type="term" value="P:dopamine catabolic process"/>
    <property type="evidence" value="ECO:0007669"/>
    <property type="project" value="TreeGrafter"/>
</dbReference>
<dbReference type="SUPFAM" id="SSF49742">
    <property type="entry name" value="PHM/PNGase F"/>
    <property type="match status" value="2"/>
</dbReference>
<keyword evidence="10" id="KW-0560">Oxidoreductase</keyword>
<feature type="domain" description="DOMON" evidence="9">
    <location>
        <begin position="32"/>
        <end position="151"/>
    </location>
</feature>
<dbReference type="InterPro" id="IPR036939">
    <property type="entry name" value="Cu2_ascorb_mOase_N_sf"/>
</dbReference>
<evidence type="ECO:0000259" key="9">
    <source>
        <dbReference type="PROSITE" id="PS50836"/>
    </source>
</evidence>
<dbReference type="PANTHER" id="PTHR10157">
    <property type="entry name" value="DOPAMINE BETA HYDROXYLASE RELATED"/>
    <property type="match status" value="1"/>
</dbReference>
<keyword evidence="7" id="KW-0732">Signal</keyword>
<feature type="signal peptide" evidence="7">
    <location>
        <begin position="1"/>
        <end position="22"/>
    </location>
</feature>
<dbReference type="Proteomes" id="UP000198287">
    <property type="component" value="Unassembled WGS sequence"/>
</dbReference>
<dbReference type="Pfam" id="PF26557">
    <property type="entry name" value="Cullin_AB"/>
    <property type="match status" value="1"/>
</dbReference>
<dbReference type="Pfam" id="PF01082">
    <property type="entry name" value="Cu2_monooxygen"/>
    <property type="match status" value="1"/>
</dbReference>
<dbReference type="GO" id="GO:0005507">
    <property type="term" value="F:copper ion binding"/>
    <property type="evidence" value="ECO:0007669"/>
    <property type="project" value="InterPro"/>
</dbReference>
<dbReference type="AlphaFoldDB" id="A0A226EY82"/>
<dbReference type="InterPro" id="IPR016159">
    <property type="entry name" value="Cullin_repeat-like_dom_sf"/>
</dbReference>
<dbReference type="Pfam" id="PF03712">
    <property type="entry name" value="Cu2_monoox_C"/>
    <property type="match status" value="1"/>
</dbReference>
<dbReference type="InterPro" id="IPR024548">
    <property type="entry name" value="Cu2_monoox_C"/>
</dbReference>